<accession>A0ACC4C9D7</accession>
<dbReference type="EMBL" id="RCHU02000005">
    <property type="protein sequence ID" value="KAL3591399.1"/>
    <property type="molecule type" value="Genomic_DNA"/>
</dbReference>
<protein>
    <submittedName>
        <fullName evidence="1">Uncharacterized protein</fullName>
    </submittedName>
</protein>
<sequence>MEQNATTSIMGWTSIPSSESCWRTWYGQNPNTCNLRGNSTITILHLTCHPMENNLIRNFMAEAGAPAQPQTGGPADQGYNPYSHSSVYASPPSNPEHTGHTGGYSSMYGASFGLHGPLAFGPVKGMTAIEKEIESFVPVRNPDVARKHSTQARKEKAKANSGRVNSVKPTAPSPQNNFPSCIRAVPPSSVAITIHAKPGSKSASITDLSDEAVGVQIDAPAKDGEANAALLDYISSVLGVKRRQVSIGSGSKSRDKVVIVEEVTLQNVFDALEKVSKCC</sequence>
<keyword evidence="2" id="KW-1185">Reference proteome</keyword>
<comment type="caution">
    <text evidence="1">The sequence shown here is derived from an EMBL/GenBank/DDBJ whole genome shotgun (WGS) entry which is preliminary data.</text>
</comment>
<reference evidence="1 2" key="1">
    <citation type="journal article" date="2024" name="Plant Biotechnol. J.">
        <title>Genome and CRISPR/Cas9 system of a widespread forest tree (Populus alba) in the world.</title>
        <authorList>
            <person name="Liu Y.J."/>
            <person name="Jiang P.F."/>
            <person name="Han X.M."/>
            <person name="Li X.Y."/>
            <person name="Wang H.M."/>
            <person name="Wang Y.J."/>
            <person name="Wang X.X."/>
            <person name="Zeng Q.Y."/>
        </authorList>
    </citation>
    <scope>NUCLEOTIDE SEQUENCE [LARGE SCALE GENOMIC DNA]</scope>
    <source>
        <strain evidence="2">cv. PAL-ZL1</strain>
    </source>
</reference>
<dbReference type="Proteomes" id="UP000309997">
    <property type="component" value="Unassembled WGS sequence"/>
</dbReference>
<proteinExistence type="predicted"/>
<gene>
    <name evidence="1" type="ORF">D5086_010039</name>
</gene>
<evidence type="ECO:0000313" key="2">
    <source>
        <dbReference type="Proteomes" id="UP000309997"/>
    </source>
</evidence>
<organism evidence="1 2">
    <name type="scientific">Populus alba</name>
    <name type="common">White poplar</name>
    <dbReference type="NCBI Taxonomy" id="43335"/>
    <lineage>
        <taxon>Eukaryota</taxon>
        <taxon>Viridiplantae</taxon>
        <taxon>Streptophyta</taxon>
        <taxon>Embryophyta</taxon>
        <taxon>Tracheophyta</taxon>
        <taxon>Spermatophyta</taxon>
        <taxon>Magnoliopsida</taxon>
        <taxon>eudicotyledons</taxon>
        <taxon>Gunneridae</taxon>
        <taxon>Pentapetalae</taxon>
        <taxon>rosids</taxon>
        <taxon>fabids</taxon>
        <taxon>Malpighiales</taxon>
        <taxon>Salicaceae</taxon>
        <taxon>Saliceae</taxon>
        <taxon>Populus</taxon>
    </lineage>
</organism>
<name>A0ACC4C9D7_POPAL</name>
<evidence type="ECO:0000313" key="1">
    <source>
        <dbReference type="EMBL" id="KAL3591399.1"/>
    </source>
</evidence>